<reference evidence="2 4" key="1">
    <citation type="submission" date="2015-11" db="EMBL/GenBank/DDBJ databases">
        <title>Genomic analysis of 38 Legionella species identifies large and diverse effector repertoires.</title>
        <authorList>
            <person name="Burstein D."/>
            <person name="Amaro F."/>
            <person name="Zusman T."/>
            <person name="Lifshitz Z."/>
            <person name="Cohen O."/>
            <person name="Gilbert J.A."/>
            <person name="Pupko T."/>
            <person name="Shuman H.A."/>
            <person name="Segal G."/>
        </authorList>
    </citation>
    <scope>NUCLEOTIDE SEQUENCE [LARGE SCALE GENOMIC DNA]</scope>
    <source>
        <strain evidence="2 4">WO-44C</strain>
    </source>
</reference>
<name>A0A0W0TH17_9GAMM</name>
<dbReference type="InterPro" id="IPR022266">
    <property type="entry name" value="DtrJ-like"/>
</dbReference>
<evidence type="ECO:0000313" key="3">
    <source>
        <dbReference type="EMBL" id="SPX62057.1"/>
    </source>
</evidence>
<feature type="transmembrane region" description="Helical" evidence="1">
    <location>
        <begin position="222"/>
        <end position="241"/>
    </location>
</feature>
<gene>
    <name evidence="2" type="ORF">Lfee_2523</name>
    <name evidence="3" type="ORF">NCTC12022_02814</name>
</gene>
<feature type="transmembrane region" description="Helical" evidence="1">
    <location>
        <begin position="20"/>
        <end position="40"/>
    </location>
</feature>
<organism evidence="2 4">
    <name type="scientific">Legionella feeleii</name>
    <dbReference type="NCBI Taxonomy" id="453"/>
    <lineage>
        <taxon>Bacteria</taxon>
        <taxon>Pseudomonadati</taxon>
        <taxon>Pseudomonadota</taxon>
        <taxon>Gammaproteobacteria</taxon>
        <taxon>Legionellales</taxon>
        <taxon>Legionellaceae</taxon>
        <taxon>Legionella</taxon>
    </lineage>
</organism>
<evidence type="ECO:0000313" key="2">
    <source>
        <dbReference type="EMBL" id="KTC94859.1"/>
    </source>
</evidence>
<evidence type="ECO:0000313" key="5">
    <source>
        <dbReference type="Proteomes" id="UP000251942"/>
    </source>
</evidence>
<dbReference type="STRING" id="453.Lfee_2523"/>
<keyword evidence="1" id="KW-1133">Transmembrane helix</keyword>
<sequence>MAVASRQRPIKKSSWVKRMLVSWVCVAFLGWLGLMGWAIVSLARAGFEPTVDAIEALSLKQAMAVSAFGDASLTAWLNQRITLRIRAQSARVLARAEEASGRLAQRAQAQMDARLWSETASMSPALTQTVNAFCLKAHQIWVLATLTGHLLMTKSAALVAAIPLFLLATGAGLVDGLNQRAIRTASLGRESTYVFHKSIPLARRALFWLLCLWLAIPHALSPTVVFVSLSVLLACLVSVAASRFKKYL</sequence>
<dbReference type="AlphaFoldDB" id="A0A0W0TH17"/>
<dbReference type="EMBL" id="UASS01000032">
    <property type="protein sequence ID" value="SPX62057.1"/>
    <property type="molecule type" value="Genomic_DNA"/>
</dbReference>
<feature type="transmembrane region" description="Helical" evidence="1">
    <location>
        <begin position="198"/>
        <end position="216"/>
    </location>
</feature>
<evidence type="ECO:0000313" key="4">
    <source>
        <dbReference type="Proteomes" id="UP000054698"/>
    </source>
</evidence>
<dbReference type="PATRIC" id="fig|453.4.peg.2767"/>
<keyword evidence="1" id="KW-0812">Transmembrane</keyword>
<evidence type="ECO:0000256" key="1">
    <source>
        <dbReference type="SAM" id="Phobius"/>
    </source>
</evidence>
<keyword evidence="1" id="KW-0472">Membrane</keyword>
<feature type="transmembrane region" description="Helical" evidence="1">
    <location>
        <begin position="156"/>
        <end position="177"/>
    </location>
</feature>
<accession>A0A0W0TH17</accession>
<reference evidence="3 5" key="2">
    <citation type="submission" date="2018-06" db="EMBL/GenBank/DDBJ databases">
        <authorList>
            <consortium name="Pathogen Informatics"/>
            <person name="Doyle S."/>
        </authorList>
    </citation>
    <scope>NUCLEOTIDE SEQUENCE [LARGE SCALE GENOMIC DNA]</scope>
    <source>
        <strain evidence="3 5">NCTC12022</strain>
    </source>
</reference>
<dbReference type="Proteomes" id="UP000251942">
    <property type="component" value="Unassembled WGS sequence"/>
</dbReference>
<dbReference type="Pfam" id="PF14348">
    <property type="entry name" value="DtrJ-like"/>
    <property type="match status" value="1"/>
</dbReference>
<dbReference type="EMBL" id="LNYB01000085">
    <property type="protein sequence ID" value="KTC94859.1"/>
    <property type="molecule type" value="Genomic_DNA"/>
</dbReference>
<dbReference type="RefSeq" id="WP_058447375.1">
    <property type="nucleotide sequence ID" value="NZ_CAAAHT010000033.1"/>
</dbReference>
<dbReference type="Proteomes" id="UP000054698">
    <property type="component" value="Unassembled WGS sequence"/>
</dbReference>
<keyword evidence="4" id="KW-1185">Reference proteome</keyword>
<proteinExistence type="predicted"/>
<protein>
    <submittedName>
        <fullName evidence="3">Fe2+/Zn2+ uptake regulation protein</fullName>
    </submittedName>
</protein>